<keyword evidence="2 3" id="KW-0413">Isomerase</keyword>
<evidence type="ECO:0000256" key="1">
    <source>
        <dbReference type="ARBA" id="ARBA00007673"/>
    </source>
</evidence>
<dbReference type="EMBL" id="QLTA01000009">
    <property type="protein sequence ID" value="RAR84811.1"/>
    <property type="molecule type" value="Genomic_DNA"/>
</dbReference>
<evidence type="ECO:0000313" key="3">
    <source>
        <dbReference type="EMBL" id="RAR84811.1"/>
    </source>
</evidence>
<dbReference type="PANTHER" id="PTHR43709:SF2">
    <property type="entry name" value="DUF453 DOMAIN PROTEIN (AFU_ORTHOLOGUE AFUA_6G00360)"/>
    <property type="match status" value="1"/>
</dbReference>
<name>A0A328ZFH3_9BURK</name>
<dbReference type="SUPFAM" id="SSF54506">
    <property type="entry name" value="Diaminopimelate epimerase-like"/>
    <property type="match status" value="2"/>
</dbReference>
<dbReference type="InterPro" id="IPR012709">
    <property type="entry name" value="PrpF"/>
</dbReference>
<gene>
    <name evidence="3" type="ORF">AX018_100943</name>
</gene>
<dbReference type="PANTHER" id="PTHR43709">
    <property type="entry name" value="ACONITATE ISOMERASE-RELATED"/>
    <property type="match status" value="1"/>
</dbReference>
<dbReference type="GO" id="GO:0019629">
    <property type="term" value="P:propionate catabolic process, 2-methylcitrate cycle"/>
    <property type="evidence" value="ECO:0007669"/>
    <property type="project" value="InterPro"/>
</dbReference>
<dbReference type="InterPro" id="IPR007400">
    <property type="entry name" value="PrpF-like"/>
</dbReference>
<dbReference type="Gene3D" id="3.10.310.10">
    <property type="entry name" value="Diaminopimelate Epimerase, Chain A, domain 1"/>
    <property type="match status" value="2"/>
</dbReference>
<evidence type="ECO:0000256" key="2">
    <source>
        <dbReference type="ARBA" id="ARBA00023235"/>
    </source>
</evidence>
<sequence>MSKQSPQVGIRATYMRGGTSKGVFFTLDDLPQAARRQGQARDALMLRLAGSPDPYGKQIDGMGGATSSTSKVVIVGPGSRGDCDVDYLFGAVSIESPVVDWSGNCGNLTSAVGPFAIQRGLVKAPRDGIAVVRIWQANIQKTIIAHVPMQDGQVVETGDFELDGVTFPAAQIQLEFLDPGADGEGEGGAMFPTGNMIDRIEVPGIGTIEATLINAGNPTIFVDAATLGLKGAELQPEFNGDAALLARCETLRAHATVAMGLAQSATEATEKRPHTPKLAFVSTPVAYTASSGKPVRAEDMDLCARILSMGKLHHAMTGTGAVAIAVAAAIPGTLVSRLLGEGLHREVRFGHPSGTLTVGAEAAEVNGSWTVTKALMSRSARRLMDGNIYVPANSVETA</sequence>
<organism evidence="3 4">
    <name type="scientific">Paracidovorax anthurii</name>
    <dbReference type="NCBI Taxonomy" id="78229"/>
    <lineage>
        <taxon>Bacteria</taxon>
        <taxon>Pseudomonadati</taxon>
        <taxon>Pseudomonadota</taxon>
        <taxon>Betaproteobacteria</taxon>
        <taxon>Burkholderiales</taxon>
        <taxon>Comamonadaceae</taxon>
        <taxon>Paracidovorax</taxon>
    </lineage>
</organism>
<dbReference type="FunFam" id="3.10.310.10:FF:000018">
    <property type="entry name" value="2-methylaconitate cis-trans isomerase"/>
    <property type="match status" value="1"/>
</dbReference>
<dbReference type="RefSeq" id="WP_111876499.1">
    <property type="nucleotide sequence ID" value="NZ_CBCSGC010000057.1"/>
</dbReference>
<keyword evidence="4" id="KW-1185">Reference proteome</keyword>
<reference evidence="3 4" key="1">
    <citation type="submission" date="2018-06" db="EMBL/GenBank/DDBJ databases">
        <title>Genomic Encyclopedia of Archaeal and Bacterial Type Strains, Phase II (KMG-II): from individual species to whole genera.</title>
        <authorList>
            <person name="Goeker M."/>
        </authorList>
    </citation>
    <scope>NUCLEOTIDE SEQUENCE [LARGE SCALE GENOMIC DNA]</scope>
    <source>
        <strain evidence="3 4">CFPB 3232</strain>
    </source>
</reference>
<dbReference type="Proteomes" id="UP000248856">
    <property type="component" value="Unassembled WGS sequence"/>
</dbReference>
<dbReference type="NCBIfam" id="TIGR02334">
    <property type="entry name" value="prpF"/>
    <property type="match status" value="1"/>
</dbReference>
<dbReference type="AlphaFoldDB" id="A0A328ZFH3"/>
<comment type="caution">
    <text evidence="3">The sequence shown here is derived from an EMBL/GenBank/DDBJ whole genome shotgun (WGS) entry which is preliminary data.</text>
</comment>
<comment type="similarity">
    <text evidence="1">Belongs to the PrpF family.</text>
</comment>
<dbReference type="Pfam" id="PF04303">
    <property type="entry name" value="PrpF"/>
    <property type="match status" value="1"/>
</dbReference>
<dbReference type="OrthoDB" id="9779763at2"/>
<accession>A0A328ZFH3</accession>
<protein>
    <submittedName>
        <fullName evidence="3">2-methylaconitate cis-trans isomerase</fullName>
    </submittedName>
</protein>
<proteinExistence type="inferred from homology"/>
<dbReference type="GO" id="GO:0016853">
    <property type="term" value="F:isomerase activity"/>
    <property type="evidence" value="ECO:0007669"/>
    <property type="project" value="UniProtKB-KW"/>
</dbReference>
<evidence type="ECO:0000313" key="4">
    <source>
        <dbReference type="Proteomes" id="UP000248856"/>
    </source>
</evidence>